<sequence length="362" mass="38200">MGDGKLALVTGGSGFIALHVIHKLLEKGYKVRTTVRSLKRSDDVRAAIRGAGVAEALVGGLEFAEVDLLGEAGWDAACAGADYVLHVASPFPASEPKDEEELIRPAREGTLRALRAARKAGTVRRVVVTSSVAAIMYGHGPRAADDPFTEKDWTELQNPRSFVGAYPKSKTLAERAAWDWLAAGDDDDEGAGAGAGGLELTTVNPVVVYGPSLGKGVNTSLEIPRRLLSGGVPALPDIHLGIVDVRDVADLHVLALEAPRAAGQRYIAVSDEPSVSMRQMAEHLRAGLPAADTRRVPSLPAPKFLMRVAGLFDKSIAVVLPEIGVVRPVSNAKAREELGWRPRSAAEAIVASAKSLKANGEL</sequence>
<dbReference type="Proteomes" id="UP000315783">
    <property type="component" value="Unassembled WGS sequence"/>
</dbReference>
<dbReference type="OrthoDB" id="2735536at2759"/>
<reference evidence="4 5" key="1">
    <citation type="journal article" date="2019" name="Appl. Microbiol. Biotechnol.">
        <title>Genome sequence of Isaria javanica and comparative genome analysis insights into family S53 peptidase evolution in fungal entomopathogens.</title>
        <authorList>
            <person name="Lin R."/>
            <person name="Zhang X."/>
            <person name="Xin B."/>
            <person name="Zou M."/>
            <person name="Gao Y."/>
            <person name="Qin F."/>
            <person name="Hu Q."/>
            <person name="Xie B."/>
            <person name="Cheng X."/>
        </authorList>
    </citation>
    <scope>NUCLEOTIDE SEQUENCE [LARGE SCALE GENOMIC DNA]</scope>
    <source>
        <strain evidence="4 5">IJ1G</strain>
    </source>
</reference>
<evidence type="ECO:0000313" key="5">
    <source>
        <dbReference type="Proteomes" id="UP000315783"/>
    </source>
</evidence>
<dbReference type="InterPro" id="IPR036291">
    <property type="entry name" value="NAD(P)-bd_dom_sf"/>
</dbReference>
<evidence type="ECO:0000256" key="2">
    <source>
        <dbReference type="ARBA" id="ARBA00023445"/>
    </source>
</evidence>
<dbReference type="Gene3D" id="3.40.50.720">
    <property type="entry name" value="NAD(P)-binding Rossmann-like Domain"/>
    <property type="match status" value="1"/>
</dbReference>
<dbReference type="GO" id="GO:0016616">
    <property type="term" value="F:oxidoreductase activity, acting on the CH-OH group of donors, NAD or NADP as acceptor"/>
    <property type="evidence" value="ECO:0007669"/>
    <property type="project" value="TreeGrafter"/>
</dbReference>
<dbReference type="InterPro" id="IPR050425">
    <property type="entry name" value="NAD(P)_dehydrat-like"/>
</dbReference>
<dbReference type="SUPFAM" id="SSF51735">
    <property type="entry name" value="NAD(P)-binding Rossmann-fold domains"/>
    <property type="match status" value="1"/>
</dbReference>
<dbReference type="Pfam" id="PF01370">
    <property type="entry name" value="Epimerase"/>
    <property type="match status" value="1"/>
</dbReference>
<dbReference type="FunFam" id="3.40.50.720:FF:000336">
    <property type="entry name" value="Aldehyde reductase"/>
    <property type="match status" value="1"/>
</dbReference>
<dbReference type="PANTHER" id="PTHR10366:SF564">
    <property type="entry name" value="STEROL-4-ALPHA-CARBOXYLATE 3-DEHYDROGENASE, DECARBOXYLATING"/>
    <property type="match status" value="1"/>
</dbReference>
<dbReference type="InterPro" id="IPR001509">
    <property type="entry name" value="Epimerase_deHydtase"/>
</dbReference>
<comment type="similarity">
    <text evidence="2">Belongs to the NAD(P)-dependent epimerase/dehydratase family. Dihydroflavonol-4-reductase subfamily.</text>
</comment>
<comment type="caution">
    <text evidence="4">The sequence shown here is derived from an EMBL/GenBank/DDBJ whole genome shotgun (WGS) entry which is preliminary data.</text>
</comment>
<evidence type="ECO:0000313" key="4">
    <source>
        <dbReference type="EMBL" id="TQW00607.1"/>
    </source>
</evidence>
<dbReference type="STRING" id="43265.A0A545VFV7"/>
<dbReference type="PANTHER" id="PTHR10366">
    <property type="entry name" value="NAD DEPENDENT EPIMERASE/DEHYDRATASE"/>
    <property type="match status" value="1"/>
</dbReference>
<evidence type="ECO:0000256" key="1">
    <source>
        <dbReference type="ARBA" id="ARBA00023002"/>
    </source>
</evidence>
<name>A0A545VFV7_9HYPO</name>
<evidence type="ECO:0000259" key="3">
    <source>
        <dbReference type="Pfam" id="PF01370"/>
    </source>
</evidence>
<proteinExistence type="inferred from homology"/>
<accession>A0A545VFV7</accession>
<dbReference type="EMBL" id="SPUK01000001">
    <property type="protein sequence ID" value="TQW00607.1"/>
    <property type="molecule type" value="Genomic_DNA"/>
</dbReference>
<protein>
    <submittedName>
        <fullName evidence="4">Dihydroflavonol-4-reductase</fullName>
    </submittedName>
</protein>
<keyword evidence="5" id="KW-1185">Reference proteome</keyword>
<gene>
    <name evidence="4" type="ORF">IF1G_00538</name>
</gene>
<organism evidence="4 5">
    <name type="scientific">Cordyceps javanica</name>
    <dbReference type="NCBI Taxonomy" id="43265"/>
    <lineage>
        <taxon>Eukaryota</taxon>
        <taxon>Fungi</taxon>
        <taxon>Dikarya</taxon>
        <taxon>Ascomycota</taxon>
        <taxon>Pezizomycotina</taxon>
        <taxon>Sordariomycetes</taxon>
        <taxon>Hypocreomycetidae</taxon>
        <taxon>Hypocreales</taxon>
        <taxon>Cordycipitaceae</taxon>
        <taxon>Cordyceps</taxon>
    </lineage>
</organism>
<feature type="domain" description="NAD-dependent epimerase/dehydratase" evidence="3">
    <location>
        <begin position="7"/>
        <end position="263"/>
    </location>
</feature>
<dbReference type="AlphaFoldDB" id="A0A545VFV7"/>
<keyword evidence="1" id="KW-0560">Oxidoreductase</keyword>